<sequence length="41" mass="4599">MLEKKIISKITNGVCAIGYLSVPLTEYQKDTRSPFFHVIGT</sequence>
<dbReference type="EMBL" id="BART01024451">
    <property type="protein sequence ID" value="GAH04166.1"/>
    <property type="molecule type" value="Genomic_DNA"/>
</dbReference>
<feature type="non-terminal residue" evidence="1">
    <location>
        <position position="41"/>
    </location>
</feature>
<gene>
    <name evidence="1" type="ORF">S01H4_44158</name>
</gene>
<dbReference type="AlphaFoldDB" id="X1C7W5"/>
<proteinExistence type="predicted"/>
<accession>X1C7W5</accession>
<reference evidence="1" key="1">
    <citation type="journal article" date="2014" name="Front. Microbiol.">
        <title>High frequency of phylogenetically diverse reductive dehalogenase-homologous genes in deep subseafloor sedimentary metagenomes.</title>
        <authorList>
            <person name="Kawai M."/>
            <person name="Futagami T."/>
            <person name="Toyoda A."/>
            <person name="Takaki Y."/>
            <person name="Nishi S."/>
            <person name="Hori S."/>
            <person name="Arai W."/>
            <person name="Tsubouchi T."/>
            <person name="Morono Y."/>
            <person name="Uchiyama I."/>
            <person name="Ito T."/>
            <person name="Fujiyama A."/>
            <person name="Inagaki F."/>
            <person name="Takami H."/>
        </authorList>
    </citation>
    <scope>NUCLEOTIDE SEQUENCE</scope>
    <source>
        <strain evidence="1">Expedition CK06-06</strain>
    </source>
</reference>
<evidence type="ECO:0000313" key="1">
    <source>
        <dbReference type="EMBL" id="GAH04166.1"/>
    </source>
</evidence>
<protein>
    <submittedName>
        <fullName evidence="1">Uncharacterized protein</fullName>
    </submittedName>
</protein>
<organism evidence="1">
    <name type="scientific">marine sediment metagenome</name>
    <dbReference type="NCBI Taxonomy" id="412755"/>
    <lineage>
        <taxon>unclassified sequences</taxon>
        <taxon>metagenomes</taxon>
        <taxon>ecological metagenomes</taxon>
    </lineage>
</organism>
<name>X1C7W5_9ZZZZ</name>
<comment type="caution">
    <text evidence="1">The sequence shown here is derived from an EMBL/GenBank/DDBJ whole genome shotgun (WGS) entry which is preliminary data.</text>
</comment>